<accession>A0A8S1DZH4</accession>
<dbReference type="Proteomes" id="UP000494165">
    <property type="component" value="Unassembled WGS sequence"/>
</dbReference>
<gene>
    <name evidence="1" type="ORF">CLODIP_2_CD10455</name>
</gene>
<sequence length="675" mass="79471">MKNKSIQTKFKMNRNDEETSVENFVPSLLSLQELAINTILKNIGGYRDLITKKISPPMRKILFENAMERKKEIGEDQVWAALPYLDPHKTTESFSTKDFLSIFRLQRKFGSFTEACVSMEEFLQYLVEFVPNLQQLDIEDPRMAYQYSERRMLKKIRLQPLATDLLIKMQNLTKVRIHNVNIKFSGFVRVCKESRNLNIIEAQNILVDIEPITSMKNILEMLAHKFDYQEYDEWKFPRKIRLTLKKTNDVKPPRVAVVSLSKDFLDLIPFGLMKLHISAWETVDFRSERNRLLRNLRRLGGTLKVLYFVFLRSELNITFKHVFDHCHELESLLLLDSFMSLEDPIASFGQLKRFNWLSGDGVEQLRYWTVELDKIFSAPLLQDIAICTYAKIDLGDKELLLNRIRNRKILTNLTKLHIFYHPNLNDEEFHELAHELRSFGCDMSSSDEDSDVERFFPSLLSLQESAINTILENIGRYRDLITKKISPPMRKILFDKAMKRKNQIGEDQVWAALPYLDQHKTTERFSTKDFATIFRLKKKSGGFSEASVSMEEFLQYLFEFVPNLQQLEIDDPRMAYSYYERKIFKIMRLQPLAIDLLLKMENLTEVRIHDVYIKFTDFVRVCSVSRSLQSIQANNILVDMQPTNSMKKILETVASKFDYQKLPMLHLIEKQRSLY</sequence>
<organism evidence="1 2">
    <name type="scientific">Cloeon dipterum</name>
    <dbReference type="NCBI Taxonomy" id="197152"/>
    <lineage>
        <taxon>Eukaryota</taxon>
        <taxon>Metazoa</taxon>
        <taxon>Ecdysozoa</taxon>
        <taxon>Arthropoda</taxon>
        <taxon>Hexapoda</taxon>
        <taxon>Insecta</taxon>
        <taxon>Pterygota</taxon>
        <taxon>Palaeoptera</taxon>
        <taxon>Ephemeroptera</taxon>
        <taxon>Pisciforma</taxon>
        <taxon>Baetidae</taxon>
        <taxon>Cloeon</taxon>
    </lineage>
</organism>
<name>A0A8S1DZH4_9INSE</name>
<comment type="caution">
    <text evidence="1">The sequence shown here is derived from an EMBL/GenBank/DDBJ whole genome shotgun (WGS) entry which is preliminary data.</text>
</comment>
<protein>
    <submittedName>
        <fullName evidence="1">Uncharacterized protein</fullName>
    </submittedName>
</protein>
<dbReference type="Gene3D" id="3.80.10.10">
    <property type="entry name" value="Ribonuclease Inhibitor"/>
    <property type="match status" value="1"/>
</dbReference>
<evidence type="ECO:0000313" key="1">
    <source>
        <dbReference type="EMBL" id="CAB3383396.1"/>
    </source>
</evidence>
<dbReference type="SUPFAM" id="SSF52047">
    <property type="entry name" value="RNI-like"/>
    <property type="match status" value="1"/>
</dbReference>
<dbReference type="EMBL" id="CADEPI010000308">
    <property type="protein sequence ID" value="CAB3383396.1"/>
    <property type="molecule type" value="Genomic_DNA"/>
</dbReference>
<keyword evidence="2" id="KW-1185">Reference proteome</keyword>
<proteinExistence type="predicted"/>
<dbReference type="AlphaFoldDB" id="A0A8S1DZH4"/>
<reference evidence="1 2" key="1">
    <citation type="submission" date="2020-04" db="EMBL/GenBank/DDBJ databases">
        <authorList>
            <person name="Alioto T."/>
            <person name="Alioto T."/>
            <person name="Gomez Garrido J."/>
        </authorList>
    </citation>
    <scope>NUCLEOTIDE SEQUENCE [LARGE SCALE GENOMIC DNA]</scope>
</reference>
<evidence type="ECO:0000313" key="2">
    <source>
        <dbReference type="Proteomes" id="UP000494165"/>
    </source>
</evidence>
<dbReference type="InterPro" id="IPR032675">
    <property type="entry name" value="LRR_dom_sf"/>
</dbReference>